<comment type="caution">
    <text evidence="2">The sequence shown here is derived from an EMBL/GenBank/DDBJ whole genome shotgun (WGS) entry which is preliminary data.</text>
</comment>
<evidence type="ECO:0000259" key="1">
    <source>
        <dbReference type="Pfam" id="PF13673"/>
    </source>
</evidence>
<dbReference type="Pfam" id="PF13673">
    <property type="entry name" value="Acetyltransf_10"/>
    <property type="match status" value="1"/>
</dbReference>
<proteinExistence type="predicted"/>
<dbReference type="CDD" id="cd04301">
    <property type="entry name" value="NAT_SF"/>
    <property type="match status" value="1"/>
</dbReference>
<gene>
    <name evidence="2" type="ORF">LZZ85_12170</name>
</gene>
<dbReference type="EMBL" id="JAKLTR010000007">
    <property type="protein sequence ID" value="MCG2615045.1"/>
    <property type="molecule type" value="Genomic_DNA"/>
</dbReference>
<sequence length="182" mass="19986">MNTIIVRNATARDSVFAKMISDEMETSAIARGSGISKRSPASLIKKMKEGKAVIAVTDDDQWVGFSYIEIWSNGEFVSNSGLIVAPAYRGNGVAKQIKAKVFELARILYPQAKVFSITTGLSIMKMNAALGFEPVTFNEITHEQKFWKGCKSCVNYNILTGKKCRNCLCTAMLYEPAALKGL</sequence>
<reference evidence="2" key="1">
    <citation type="submission" date="2022-01" db="EMBL/GenBank/DDBJ databases">
        <authorList>
            <person name="Jo J.-H."/>
            <person name="Im W.-T."/>
        </authorList>
    </citation>
    <scope>NUCLEOTIDE SEQUENCE</scope>
    <source>
        <strain evidence="2">NA20</strain>
    </source>
</reference>
<dbReference type="Proteomes" id="UP001165367">
    <property type="component" value="Unassembled WGS sequence"/>
</dbReference>
<organism evidence="2 3">
    <name type="scientific">Terrimonas ginsenosidimutans</name>
    <dbReference type="NCBI Taxonomy" id="2908004"/>
    <lineage>
        <taxon>Bacteria</taxon>
        <taxon>Pseudomonadati</taxon>
        <taxon>Bacteroidota</taxon>
        <taxon>Chitinophagia</taxon>
        <taxon>Chitinophagales</taxon>
        <taxon>Chitinophagaceae</taxon>
        <taxon>Terrimonas</taxon>
    </lineage>
</organism>
<evidence type="ECO:0000313" key="3">
    <source>
        <dbReference type="Proteomes" id="UP001165367"/>
    </source>
</evidence>
<name>A0ABS9KRZ4_9BACT</name>
<dbReference type="Gene3D" id="3.40.630.30">
    <property type="match status" value="1"/>
</dbReference>
<dbReference type="SUPFAM" id="SSF55729">
    <property type="entry name" value="Acyl-CoA N-acyltransferases (Nat)"/>
    <property type="match status" value="1"/>
</dbReference>
<keyword evidence="3" id="KW-1185">Reference proteome</keyword>
<dbReference type="RefSeq" id="WP_237872028.1">
    <property type="nucleotide sequence ID" value="NZ_JAKLTR010000007.1"/>
</dbReference>
<feature type="domain" description="N-acetyltransferase" evidence="1">
    <location>
        <begin position="39"/>
        <end position="118"/>
    </location>
</feature>
<dbReference type="InterPro" id="IPR016181">
    <property type="entry name" value="Acyl_CoA_acyltransferase"/>
</dbReference>
<dbReference type="InterPro" id="IPR000182">
    <property type="entry name" value="GNAT_dom"/>
</dbReference>
<protein>
    <submittedName>
        <fullName evidence="2">GNAT family N-acetyltransferase</fullName>
    </submittedName>
</protein>
<evidence type="ECO:0000313" key="2">
    <source>
        <dbReference type="EMBL" id="MCG2615045.1"/>
    </source>
</evidence>
<accession>A0ABS9KRZ4</accession>